<dbReference type="Gene3D" id="2.60.40.4350">
    <property type="match status" value="1"/>
</dbReference>
<proteinExistence type="predicted"/>
<dbReference type="Pfam" id="PF09700">
    <property type="entry name" value="Cas_Cmr3"/>
    <property type="match status" value="1"/>
</dbReference>
<dbReference type="AlphaFoldDB" id="A0A2T0AWG3"/>
<dbReference type="RefSeq" id="WP_106004585.1">
    <property type="nucleotide sequence ID" value="NZ_CP136419.1"/>
</dbReference>
<sequence>MKLKIDPLDTLFFRDGRPFTMGDDNWAVSIFPPSPGVIYGALRSLYFSWHPKELALAETEADPTSGLQITAFYWLIGSEGEGNPYYPMPLDCVRLKHNRREPQRFYLLTMSSLGNLVTNYPFTWLLTSQDEEVEGPVGYLIDHESLRNYLEGKRATFFGLDMNFYLSRELKVGIGRDAGTRAAEEHRLYRVEMLRLKDMSLAVDYQGLKLPEEGFLRLGGEGRAAVYTHVAGATEELPAPAGGRYFKLYLATPAFFKGGWRPGWINPEGVGNYQGLKLKLLTAAVGKPLSIGGFDIKRKQPKPMRKAVPAGSVYYFEILQGTMDDAVKVFHGHSISEYREKEGFGLAYMGYLDPKNQSILEKGET</sequence>
<dbReference type="Gene3D" id="3.30.70.2940">
    <property type="match status" value="1"/>
</dbReference>
<evidence type="ECO:0000313" key="1">
    <source>
        <dbReference type="EMBL" id="PRR75070.1"/>
    </source>
</evidence>
<dbReference type="OrthoDB" id="6162707at2"/>
<gene>
    <name evidence="1" type="ORF">MOHU_05770</name>
</gene>
<dbReference type="EMBL" id="PVXM01000006">
    <property type="protein sequence ID" value="PRR75070.1"/>
    <property type="molecule type" value="Genomic_DNA"/>
</dbReference>
<name>A0A2T0AWG3_9FIRM</name>
<keyword evidence="2" id="KW-1185">Reference proteome</keyword>
<dbReference type="CDD" id="cd09748">
    <property type="entry name" value="Cmr3_III-B"/>
    <property type="match status" value="1"/>
</dbReference>
<evidence type="ECO:0000313" key="2">
    <source>
        <dbReference type="Proteomes" id="UP000238415"/>
    </source>
</evidence>
<dbReference type="InterPro" id="IPR010165">
    <property type="entry name" value="CRISPR-Cmr3_IIIB"/>
</dbReference>
<comment type="caution">
    <text evidence="1">The sequence shown here is derived from an EMBL/GenBank/DDBJ whole genome shotgun (WGS) entry which is preliminary data.</text>
</comment>
<organism evidence="1 2">
    <name type="scientific">Neomoorella humiferrea</name>
    <dbReference type="NCBI Taxonomy" id="676965"/>
    <lineage>
        <taxon>Bacteria</taxon>
        <taxon>Bacillati</taxon>
        <taxon>Bacillota</taxon>
        <taxon>Clostridia</taxon>
        <taxon>Neomoorellales</taxon>
        <taxon>Neomoorellaceae</taxon>
        <taxon>Neomoorella</taxon>
    </lineage>
</organism>
<accession>A0A2T0AWG3</accession>
<protein>
    <submittedName>
        <fullName evidence="1">CRISPR-associated protein</fullName>
    </submittedName>
</protein>
<dbReference type="NCBIfam" id="TIGR01888">
    <property type="entry name" value="cas_cmr3"/>
    <property type="match status" value="1"/>
</dbReference>
<dbReference type="Proteomes" id="UP000238415">
    <property type="component" value="Unassembled WGS sequence"/>
</dbReference>
<reference evidence="1 2" key="1">
    <citation type="submission" date="2018-03" db="EMBL/GenBank/DDBJ databases">
        <title>Genome sequence of Moorella humiferrea DSM 23265.</title>
        <authorList>
            <person name="Poehlein A."/>
            <person name="Daniel R."/>
        </authorList>
    </citation>
    <scope>NUCLEOTIDE SEQUENCE [LARGE SCALE GENOMIC DNA]</scope>
    <source>
        <strain evidence="1 2">DSM 23265</strain>
    </source>
</reference>
<dbReference type="InterPro" id="IPR019117">
    <property type="entry name" value="CRISPR-assoc_protein_Cmr3"/>
</dbReference>